<dbReference type="InterPro" id="IPR029058">
    <property type="entry name" value="AB_hydrolase_fold"/>
</dbReference>
<evidence type="ECO:0000313" key="4">
    <source>
        <dbReference type="EMBL" id="MCL6679281.1"/>
    </source>
</evidence>
<keyword evidence="5" id="KW-1185">Reference proteome</keyword>
<evidence type="ECO:0000256" key="2">
    <source>
        <dbReference type="ARBA" id="ARBA00022801"/>
    </source>
</evidence>
<feature type="chain" id="PRO_5046467038" evidence="3">
    <location>
        <begin position="20"/>
        <end position="286"/>
    </location>
</feature>
<dbReference type="PANTHER" id="PTHR40841">
    <property type="entry name" value="SIDEROPHORE TRIACETYLFUSARININE C ESTERASE"/>
    <property type="match status" value="1"/>
</dbReference>
<evidence type="ECO:0000256" key="1">
    <source>
        <dbReference type="ARBA" id="ARBA00005622"/>
    </source>
</evidence>
<organism evidence="4 5">
    <name type="scientific">Sphingomonas anseongensis</name>
    <dbReference type="NCBI Taxonomy" id="2908207"/>
    <lineage>
        <taxon>Bacteria</taxon>
        <taxon>Pseudomonadati</taxon>
        <taxon>Pseudomonadota</taxon>
        <taxon>Alphaproteobacteria</taxon>
        <taxon>Sphingomonadales</taxon>
        <taxon>Sphingomonadaceae</taxon>
        <taxon>Sphingomonas</taxon>
    </lineage>
</organism>
<proteinExistence type="inferred from homology"/>
<gene>
    <name evidence="4" type="ORF">LZ519_08160</name>
</gene>
<evidence type="ECO:0000313" key="5">
    <source>
        <dbReference type="Proteomes" id="UP001165343"/>
    </source>
</evidence>
<sequence>MNRIAIALLALCIAGSAQSQPATPPEPIVIGNSLHLKSSALGEDRTINVVLPASYWKETVKRFPVLYLIDGGVDQDLLHVAGVLQLNSAWGRSSEAILVGIATKDRRRELTGVTHDPELLKKYPTAGSSAKFRAFIRDEVKPLVERSYRTNGYDAVIGESLAGLFILETYADEPGLFDAYGAISPSLWWDKEALSKRVAPTLGSRQEGRRLYFAVADEGAEMRAADDRVAAALKAKARGWCFNVRNDLAHSTIYQQLTPQALQFLLPPAEAPPPEFGFEVQCSQRS</sequence>
<dbReference type="RefSeq" id="WP_249868188.1">
    <property type="nucleotide sequence ID" value="NZ_JAMGBC010000001.1"/>
</dbReference>
<evidence type="ECO:0000256" key="3">
    <source>
        <dbReference type="SAM" id="SignalP"/>
    </source>
</evidence>
<dbReference type="InterPro" id="IPR000801">
    <property type="entry name" value="Esterase-like"/>
</dbReference>
<dbReference type="GO" id="GO:0016787">
    <property type="term" value="F:hydrolase activity"/>
    <property type="evidence" value="ECO:0007669"/>
    <property type="project" value="UniProtKB-KW"/>
</dbReference>
<dbReference type="Pfam" id="PF00756">
    <property type="entry name" value="Esterase"/>
    <property type="match status" value="1"/>
</dbReference>
<reference evidence="4" key="1">
    <citation type="submission" date="2022-05" db="EMBL/GenBank/DDBJ databases">
        <authorList>
            <person name="Jo J.-H."/>
            <person name="Im W.-T."/>
        </authorList>
    </citation>
    <scope>NUCLEOTIDE SEQUENCE</scope>
    <source>
        <strain evidence="4">RG327</strain>
    </source>
</reference>
<comment type="caution">
    <text evidence="4">The sequence shown here is derived from an EMBL/GenBank/DDBJ whole genome shotgun (WGS) entry which is preliminary data.</text>
</comment>
<protein>
    <submittedName>
        <fullName evidence="4">Alpha/beta hydrolase-fold protein</fullName>
    </submittedName>
</protein>
<dbReference type="Proteomes" id="UP001165343">
    <property type="component" value="Unassembled WGS sequence"/>
</dbReference>
<dbReference type="EMBL" id="JAMGBC010000001">
    <property type="protein sequence ID" value="MCL6679281.1"/>
    <property type="molecule type" value="Genomic_DNA"/>
</dbReference>
<keyword evidence="3" id="KW-0732">Signal</keyword>
<dbReference type="PANTHER" id="PTHR40841:SF2">
    <property type="entry name" value="SIDEROPHORE-DEGRADING ESTERASE (EUROFUNG)"/>
    <property type="match status" value="1"/>
</dbReference>
<accession>A0ABT0RGD8</accession>
<comment type="similarity">
    <text evidence="1">Belongs to the esterase D family.</text>
</comment>
<feature type="signal peptide" evidence="3">
    <location>
        <begin position="1"/>
        <end position="19"/>
    </location>
</feature>
<dbReference type="InterPro" id="IPR052558">
    <property type="entry name" value="Siderophore_Hydrolase_D"/>
</dbReference>
<name>A0ABT0RGD8_9SPHN</name>
<keyword evidence="2 4" id="KW-0378">Hydrolase</keyword>
<dbReference type="SUPFAM" id="SSF53474">
    <property type="entry name" value="alpha/beta-Hydrolases"/>
    <property type="match status" value="1"/>
</dbReference>
<dbReference type="Gene3D" id="3.40.50.1820">
    <property type="entry name" value="alpha/beta hydrolase"/>
    <property type="match status" value="1"/>
</dbReference>